<evidence type="ECO:0000313" key="2">
    <source>
        <dbReference type="Proteomes" id="UP001165678"/>
    </source>
</evidence>
<keyword evidence="2" id="KW-1185">Reference proteome</keyword>
<dbReference type="Pfam" id="PF07209">
    <property type="entry name" value="DUF1415"/>
    <property type="match status" value="1"/>
</dbReference>
<accession>A0AA41ZEB6</accession>
<dbReference type="RefSeq" id="WP_265895412.1">
    <property type="nucleotide sequence ID" value="NZ_JAPIVE010000001.1"/>
</dbReference>
<sequence>MHDAAHDTPAIADTARWLEQVVIGHNLCPFAQREWVRKSVRLISAEASPPESLIMHMLDECAWLDEHPDTETTLMVLEQGAEDFESYLFLVEAAEHTLAARGYEGIYQVASFHPEYCFAGEPPGDASNYTNRSPWPLLHLLREDSLERALAQWESPDDIYQRNIAYTREKGAAFWQALMAGCRSR</sequence>
<dbReference type="InterPro" id="IPR009858">
    <property type="entry name" value="DUF1415"/>
</dbReference>
<reference evidence="1" key="1">
    <citation type="submission" date="2022-11" db="EMBL/GenBank/DDBJ databases">
        <title>Larsenimonas rhizosphaerae sp. nov., isolated from a tidal mudflat.</title>
        <authorList>
            <person name="Lee S.D."/>
            <person name="Kim I.S."/>
        </authorList>
    </citation>
    <scope>NUCLEOTIDE SEQUENCE</scope>
    <source>
        <strain evidence="1">GH2-1</strain>
    </source>
</reference>
<gene>
    <name evidence="1" type="ORF">OQ287_02000</name>
</gene>
<comment type="caution">
    <text evidence="1">The sequence shown here is derived from an EMBL/GenBank/DDBJ whole genome shotgun (WGS) entry which is preliminary data.</text>
</comment>
<organism evidence="1 2">
    <name type="scientific">Larsenimonas rhizosphaerae</name>
    <dbReference type="NCBI Taxonomy" id="2944682"/>
    <lineage>
        <taxon>Bacteria</taxon>
        <taxon>Pseudomonadati</taxon>
        <taxon>Pseudomonadota</taxon>
        <taxon>Gammaproteobacteria</taxon>
        <taxon>Oceanospirillales</taxon>
        <taxon>Halomonadaceae</taxon>
        <taxon>Larsenimonas</taxon>
    </lineage>
</organism>
<dbReference type="AlphaFoldDB" id="A0AA41ZEB6"/>
<proteinExistence type="predicted"/>
<dbReference type="EMBL" id="JAPIVE010000001">
    <property type="protein sequence ID" value="MCX2523006.1"/>
    <property type="molecule type" value="Genomic_DNA"/>
</dbReference>
<name>A0AA41ZEB6_9GAMM</name>
<evidence type="ECO:0000313" key="1">
    <source>
        <dbReference type="EMBL" id="MCX2523006.1"/>
    </source>
</evidence>
<dbReference type="Proteomes" id="UP001165678">
    <property type="component" value="Unassembled WGS sequence"/>
</dbReference>
<protein>
    <submittedName>
        <fullName evidence="1">DUF1415 domain-containing protein</fullName>
    </submittedName>
</protein>